<evidence type="ECO:0000256" key="9">
    <source>
        <dbReference type="SAM" id="Phobius"/>
    </source>
</evidence>
<keyword evidence="2" id="KW-1003">Cell membrane</keyword>
<dbReference type="PANTHER" id="PTHR24230:SF76">
    <property type="entry name" value="G-PROTEIN COUPLED RECEPTORS FAMILY 1 PROFILE DOMAIN-CONTAINING PROTEIN"/>
    <property type="match status" value="1"/>
</dbReference>
<dbReference type="InterPro" id="IPR000276">
    <property type="entry name" value="GPCR_Rhodpsn"/>
</dbReference>
<dbReference type="Pfam" id="PF00001">
    <property type="entry name" value="7tm_1"/>
    <property type="match status" value="1"/>
</dbReference>
<feature type="transmembrane region" description="Helical" evidence="9">
    <location>
        <begin position="275"/>
        <end position="298"/>
    </location>
</feature>
<dbReference type="GO" id="GO:0005886">
    <property type="term" value="C:plasma membrane"/>
    <property type="evidence" value="ECO:0007669"/>
    <property type="project" value="UniProtKB-SubCell"/>
</dbReference>
<dbReference type="GO" id="GO:0008528">
    <property type="term" value="F:G protein-coupled peptide receptor activity"/>
    <property type="evidence" value="ECO:0007669"/>
    <property type="project" value="TreeGrafter"/>
</dbReference>
<evidence type="ECO:0000313" key="11">
    <source>
        <dbReference type="EMBL" id="OWA51905.1"/>
    </source>
</evidence>
<keyword evidence="7" id="KW-0675">Receptor</keyword>
<comment type="caution">
    <text evidence="11">The sequence shown here is derived from an EMBL/GenBank/DDBJ whole genome shotgun (WGS) entry which is preliminary data.</text>
</comment>
<keyword evidence="6 9" id="KW-0472">Membrane</keyword>
<organism evidence="11 12">
    <name type="scientific">Hypsibius exemplaris</name>
    <name type="common">Freshwater tardigrade</name>
    <dbReference type="NCBI Taxonomy" id="2072580"/>
    <lineage>
        <taxon>Eukaryota</taxon>
        <taxon>Metazoa</taxon>
        <taxon>Ecdysozoa</taxon>
        <taxon>Tardigrada</taxon>
        <taxon>Eutardigrada</taxon>
        <taxon>Parachela</taxon>
        <taxon>Hypsibioidea</taxon>
        <taxon>Hypsibiidae</taxon>
        <taxon>Hypsibius</taxon>
    </lineage>
</organism>
<feature type="transmembrane region" description="Helical" evidence="9">
    <location>
        <begin position="48"/>
        <end position="67"/>
    </location>
</feature>
<feature type="transmembrane region" description="Helical" evidence="9">
    <location>
        <begin position="79"/>
        <end position="105"/>
    </location>
</feature>
<accession>A0A9X6RLE8</accession>
<evidence type="ECO:0000256" key="1">
    <source>
        <dbReference type="ARBA" id="ARBA00004651"/>
    </source>
</evidence>
<feature type="transmembrane region" description="Helical" evidence="9">
    <location>
        <begin position="310"/>
        <end position="332"/>
    </location>
</feature>
<evidence type="ECO:0000259" key="10">
    <source>
        <dbReference type="PROSITE" id="PS50262"/>
    </source>
</evidence>
<dbReference type="GO" id="GO:0007218">
    <property type="term" value="P:neuropeptide signaling pathway"/>
    <property type="evidence" value="ECO:0007669"/>
    <property type="project" value="TreeGrafter"/>
</dbReference>
<reference evidence="12" key="1">
    <citation type="submission" date="2017-01" db="EMBL/GenBank/DDBJ databases">
        <title>Comparative genomics of anhydrobiosis in the tardigrade Hypsibius dujardini.</title>
        <authorList>
            <person name="Yoshida Y."/>
            <person name="Koutsovoulos G."/>
            <person name="Laetsch D."/>
            <person name="Stevens L."/>
            <person name="Kumar S."/>
            <person name="Horikawa D."/>
            <person name="Ishino K."/>
            <person name="Komine S."/>
            <person name="Tomita M."/>
            <person name="Blaxter M."/>
            <person name="Arakawa K."/>
        </authorList>
    </citation>
    <scope>NUCLEOTIDE SEQUENCE [LARGE SCALE GENOMIC DNA]</scope>
    <source>
        <strain evidence="12">Z151</strain>
    </source>
</reference>
<feature type="transmembrane region" description="Helical" evidence="9">
    <location>
        <begin position="161"/>
        <end position="182"/>
    </location>
</feature>
<dbReference type="InterPro" id="IPR017452">
    <property type="entry name" value="GPCR_Rhodpsn_7TM"/>
</dbReference>
<evidence type="ECO:0000256" key="6">
    <source>
        <dbReference type="ARBA" id="ARBA00023136"/>
    </source>
</evidence>
<keyword evidence="5" id="KW-0297">G-protein coupled receptor</keyword>
<evidence type="ECO:0000256" key="4">
    <source>
        <dbReference type="ARBA" id="ARBA00022989"/>
    </source>
</evidence>
<protein>
    <recommendedName>
        <fullName evidence="10">G-protein coupled receptors family 1 profile domain-containing protein</fullName>
    </recommendedName>
</protein>
<name>A0A9X6RLE8_HYPEX</name>
<evidence type="ECO:0000256" key="8">
    <source>
        <dbReference type="ARBA" id="ARBA00023224"/>
    </source>
</evidence>
<dbReference type="Gene3D" id="1.20.1070.10">
    <property type="entry name" value="Rhodopsin 7-helix transmembrane proteins"/>
    <property type="match status" value="1"/>
</dbReference>
<evidence type="ECO:0000256" key="5">
    <source>
        <dbReference type="ARBA" id="ARBA00023040"/>
    </source>
</evidence>
<keyword evidence="8" id="KW-0807">Transducer</keyword>
<gene>
    <name evidence="11" type="ORF">BV898_16366</name>
</gene>
<feature type="transmembrane region" description="Helical" evidence="9">
    <location>
        <begin position="120"/>
        <end position="141"/>
    </location>
</feature>
<evidence type="ECO:0000256" key="7">
    <source>
        <dbReference type="ARBA" id="ARBA00023170"/>
    </source>
</evidence>
<proteinExistence type="predicted"/>
<feature type="transmembrane region" description="Helical" evidence="9">
    <location>
        <begin position="209"/>
        <end position="233"/>
    </location>
</feature>
<dbReference type="CDD" id="cd00637">
    <property type="entry name" value="7tm_classA_rhodopsin-like"/>
    <property type="match status" value="1"/>
</dbReference>
<dbReference type="SUPFAM" id="SSF81321">
    <property type="entry name" value="Family A G protein-coupled receptor-like"/>
    <property type="match status" value="1"/>
</dbReference>
<dbReference type="EMBL" id="MTYJ01000243">
    <property type="protein sequence ID" value="OWA51905.1"/>
    <property type="molecule type" value="Genomic_DNA"/>
</dbReference>
<keyword evidence="3 9" id="KW-0812">Transmembrane</keyword>
<dbReference type="PROSITE" id="PS50262">
    <property type="entry name" value="G_PROTEIN_RECEP_F1_2"/>
    <property type="match status" value="1"/>
</dbReference>
<evidence type="ECO:0000313" key="12">
    <source>
        <dbReference type="Proteomes" id="UP000192578"/>
    </source>
</evidence>
<dbReference type="AlphaFoldDB" id="A0A9X6RLE8"/>
<comment type="subcellular location">
    <subcellularLocation>
        <location evidence="1">Cell membrane</location>
        <topology evidence="1">Multi-pass membrane protein</topology>
    </subcellularLocation>
</comment>
<feature type="domain" description="G-protein coupled receptors family 1 profile" evidence="10">
    <location>
        <begin position="59"/>
        <end position="330"/>
    </location>
</feature>
<sequence>MSSSVNLTSNARPMIFPVQLNATFNVTSTNNSIHNRHLSLQWNFMSEFLLFIAIAGVSFNGIALLRFMKDRTLLNPFTIKVILLLTLNVISCLTQWGLSAVAILYSGRGKWVLGNRACDLFLLSNCVVNALIMNTHGLLAVNRAWAVLHPFSYRRHHSQRLALQIVAGLIVYCILVMVPFWLMDAVTYRLPLDVNGCTPNVDAQAVYNVATALVVFALPVAVVWVAFFVVMVNKLARLRRSRRVLLVHPVKESTNGATGLTSDEKQLAKRSRWQGYLVLTILSVSVTVCYGPRVVYATLRLFIPSISHPFFFQVASMLFALQIVLDPILLSLTIGKWPGSRCGVCL</sequence>
<evidence type="ECO:0000256" key="2">
    <source>
        <dbReference type="ARBA" id="ARBA00022475"/>
    </source>
</evidence>
<dbReference type="PANTHER" id="PTHR24230">
    <property type="entry name" value="G-PROTEIN COUPLED RECEPTOR"/>
    <property type="match status" value="1"/>
</dbReference>
<keyword evidence="12" id="KW-1185">Reference proteome</keyword>
<dbReference type="Proteomes" id="UP000192578">
    <property type="component" value="Unassembled WGS sequence"/>
</dbReference>
<keyword evidence="4 9" id="KW-1133">Transmembrane helix</keyword>
<evidence type="ECO:0000256" key="3">
    <source>
        <dbReference type="ARBA" id="ARBA00022692"/>
    </source>
</evidence>
<dbReference type="OrthoDB" id="5959154at2759"/>